<accession>A0A6C0JQ77</accession>
<dbReference type="EMBL" id="MN740422">
    <property type="protein sequence ID" value="QHU05864.1"/>
    <property type="molecule type" value="Genomic_DNA"/>
</dbReference>
<evidence type="ECO:0000313" key="1">
    <source>
        <dbReference type="EMBL" id="QHU05864.1"/>
    </source>
</evidence>
<name>A0A6C0JQ77_9ZZZZ</name>
<sequence length="102" mass="12243">MYYNMISKRNKEEIKRENILKYKEEIIKIVDKMLEKDSHLSYEYYDLFKDPFFAFSKEIIDTFTILHSPAISSYVTSEINPIDKQILLTPKQKSVIEIMKKI</sequence>
<reference evidence="1" key="1">
    <citation type="journal article" date="2020" name="Nature">
        <title>Giant virus diversity and host interactions through global metagenomics.</title>
        <authorList>
            <person name="Schulz F."/>
            <person name="Roux S."/>
            <person name="Paez-Espino D."/>
            <person name="Jungbluth S."/>
            <person name="Walsh D.A."/>
            <person name="Denef V.J."/>
            <person name="McMahon K.D."/>
            <person name="Konstantinidis K.T."/>
            <person name="Eloe-Fadrosh E.A."/>
            <person name="Kyrpides N.C."/>
            <person name="Woyke T."/>
        </authorList>
    </citation>
    <scope>NUCLEOTIDE SEQUENCE</scope>
    <source>
        <strain evidence="1">GVMAG-M-3300027736-24</strain>
    </source>
</reference>
<dbReference type="AlphaFoldDB" id="A0A6C0JQ77"/>
<proteinExistence type="predicted"/>
<protein>
    <submittedName>
        <fullName evidence="1">Uncharacterized protein</fullName>
    </submittedName>
</protein>
<organism evidence="1">
    <name type="scientific">viral metagenome</name>
    <dbReference type="NCBI Taxonomy" id="1070528"/>
    <lineage>
        <taxon>unclassified sequences</taxon>
        <taxon>metagenomes</taxon>
        <taxon>organismal metagenomes</taxon>
    </lineage>
</organism>